<dbReference type="AlphaFoldDB" id="A0A8J8NPW9"/>
<evidence type="ECO:0000313" key="2">
    <source>
        <dbReference type="EMBL" id="TNV78405.1"/>
    </source>
</evidence>
<protein>
    <submittedName>
        <fullName evidence="2">Uncharacterized protein</fullName>
    </submittedName>
</protein>
<sequence>MSQQGSNKNALYIAIAGAAVVGGAILYHLLSSKNEEASQQASKVIEDIDALGPPKKDMNGFLSFPYYKEVFTIIQRHAKAKFSKEKSEMLVRRRQLLKDGKTQEYKDLVKEMIQREEATCGDLLQDAMDHIGLNEQEFMQMHSIYMQNPQTQQILMSAQFSPAQQQGPLKLTRQKTKEIFLDSEERKLESMKKMMAEQQQNPMAGQDPMEGMMEMMVEQAKLSDDMYERHGVDEDEFNSAMLHYNLMNDPEVQRKVMENMRKLGFGGMGGMGGPMGGMM</sequence>
<keyword evidence="3" id="KW-1185">Reference proteome</keyword>
<keyword evidence="1" id="KW-1133">Transmembrane helix</keyword>
<gene>
    <name evidence="2" type="ORF">FGO68_gene14440</name>
</gene>
<dbReference type="OrthoDB" id="306895at2759"/>
<dbReference type="Proteomes" id="UP000785679">
    <property type="component" value="Unassembled WGS sequence"/>
</dbReference>
<name>A0A8J8NPW9_HALGN</name>
<evidence type="ECO:0000256" key="1">
    <source>
        <dbReference type="SAM" id="Phobius"/>
    </source>
</evidence>
<evidence type="ECO:0000313" key="3">
    <source>
        <dbReference type="Proteomes" id="UP000785679"/>
    </source>
</evidence>
<dbReference type="EMBL" id="RRYP01010403">
    <property type="protein sequence ID" value="TNV78405.1"/>
    <property type="molecule type" value="Genomic_DNA"/>
</dbReference>
<feature type="transmembrane region" description="Helical" evidence="1">
    <location>
        <begin position="12"/>
        <end position="30"/>
    </location>
</feature>
<organism evidence="2 3">
    <name type="scientific">Halteria grandinella</name>
    <dbReference type="NCBI Taxonomy" id="5974"/>
    <lineage>
        <taxon>Eukaryota</taxon>
        <taxon>Sar</taxon>
        <taxon>Alveolata</taxon>
        <taxon>Ciliophora</taxon>
        <taxon>Intramacronucleata</taxon>
        <taxon>Spirotrichea</taxon>
        <taxon>Stichotrichia</taxon>
        <taxon>Sporadotrichida</taxon>
        <taxon>Halteriidae</taxon>
        <taxon>Halteria</taxon>
    </lineage>
</organism>
<reference evidence="2" key="1">
    <citation type="submission" date="2019-06" db="EMBL/GenBank/DDBJ databases">
        <authorList>
            <person name="Zheng W."/>
        </authorList>
    </citation>
    <scope>NUCLEOTIDE SEQUENCE</scope>
    <source>
        <strain evidence="2">QDHG01</strain>
    </source>
</reference>
<accession>A0A8J8NPW9</accession>
<proteinExistence type="predicted"/>
<keyword evidence="1" id="KW-0812">Transmembrane</keyword>
<comment type="caution">
    <text evidence="2">The sequence shown here is derived from an EMBL/GenBank/DDBJ whole genome shotgun (WGS) entry which is preliminary data.</text>
</comment>
<keyword evidence="1" id="KW-0472">Membrane</keyword>